<feature type="domain" description="Beta galactosidase small chain/" evidence="9">
    <location>
        <begin position="692"/>
        <end position="955"/>
    </location>
</feature>
<dbReference type="PRINTS" id="PR00132">
    <property type="entry name" value="GLHYDRLASE2"/>
</dbReference>
<dbReference type="EMBL" id="CP070499">
    <property type="protein sequence ID" value="QSB13295.1"/>
    <property type="molecule type" value="Genomic_DNA"/>
</dbReference>
<dbReference type="PROSITE" id="PS00719">
    <property type="entry name" value="GLYCOSYL_HYDROL_F2_1"/>
    <property type="match status" value="1"/>
</dbReference>
<dbReference type="InterPro" id="IPR036156">
    <property type="entry name" value="Beta-gal/glucu_dom_sf"/>
</dbReference>
<evidence type="ECO:0000256" key="2">
    <source>
        <dbReference type="ARBA" id="ARBA00007401"/>
    </source>
</evidence>
<evidence type="ECO:0000256" key="8">
    <source>
        <dbReference type="SAM" id="MobiDB-lite"/>
    </source>
</evidence>
<dbReference type="AlphaFoldDB" id="A0A895YAH0"/>
<dbReference type="Gene3D" id="2.60.40.10">
    <property type="entry name" value="Immunoglobulins"/>
    <property type="match status" value="2"/>
</dbReference>
<dbReference type="SUPFAM" id="SSF74650">
    <property type="entry name" value="Galactose mutarotase-like"/>
    <property type="match status" value="1"/>
</dbReference>
<keyword evidence="5" id="KW-0378">Hydrolase</keyword>
<dbReference type="InterPro" id="IPR050347">
    <property type="entry name" value="Bact_Beta-galactosidase"/>
</dbReference>
<dbReference type="Pfam" id="PF02837">
    <property type="entry name" value="Glyco_hydro_2_N"/>
    <property type="match status" value="1"/>
</dbReference>
<dbReference type="Gene3D" id="2.60.120.260">
    <property type="entry name" value="Galactose-binding domain-like"/>
    <property type="match status" value="1"/>
</dbReference>
<dbReference type="InterPro" id="IPR006103">
    <property type="entry name" value="Glyco_hydro_2_cat"/>
</dbReference>
<dbReference type="SUPFAM" id="SSF51445">
    <property type="entry name" value="(Trans)glycosidases"/>
    <property type="match status" value="1"/>
</dbReference>
<dbReference type="InterPro" id="IPR032312">
    <property type="entry name" value="LacZ_4"/>
</dbReference>
<dbReference type="InterPro" id="IPR014718">
    <property type="entry name" value="GH-type_carb-bd"/>
</dbReference>
<dbReference type="InterPro" id="IPR023230">
    <property type="entry name" value="Glyco_hydro_2_CS"/>
</dbReference>
<dbReference type="Pfam" id="PF02836">
    <property type="entry name" value="Glyco_hydro_2_C"/>
    <property type="match status" value="1"/>
</dbReference>
<evidence type="ECO:0000256" key="3">
    <source>
        <dbReference type="ARBA" id="ARBA00012756"/>
    </source>
</evidence>
<name>A0A895YAH0_9ACTN</name>
<keyword evidence="6" id="KW-0326">Glycosidase</keyword>
<evidence type="ECO:0000313" key="10">
    <source>
        <dbReference type="EMBL" id="QSB13295.1"/>
    </source>
</evidence>
<gene>
    <name evidence="10" type="ORF">JQS43_16895</name>
</gene>
<accession>A0A895YAH0</accession>
<dbReference type="InterPro" id="IPR023232">
    <property type="entry name" value="Glyco_hydro_2_AS"/>
</dbReference>
<dbReference type="GO" id="GO:0005990">
    <property type="term" value="P:lactose catabolic process"/>
    <property type="evidence" value="ECO:0007669"/>
    <property type="project" value="TreeGrafter"/>
</dbReference>
<comment type="catalytic activity">
    <reaction evidence="1">
        <text>Hydrolysis of terminal non-reducing beta-D-galactose residues in beta-D-galactosides.</text>
        <dbReference type="EC" id="3.2.1.23"/>
    </reaction>
</comment>
<dbReference type="Proteomes" id="UP000662857">
    <property type="component" value="Chromosome"/>
</dbReference>
<dbReference type="SUPFAM" id="SSF49303">
    <property type="entry name" value="beta-Galactosidase/glucuronidase domain"/>
    <property type="match status" value="2"/>
</dbReference>
<evidence type="ECO:0000313" key="11">
    <source>
        <dbReference type="Proteomes" id="UP000662857"/>
    </source>
</evidence>
<evidence type="ECO:0000256" key="7">
    <source>
        <dbReference type="ARBA" id="ARBA00032230"/>
    </source>
</evidence>
<dbReference type="InterPro" id="IPR013783">
    <property type="entry name" value="Ig-like_fold"/>
</dbReference>
<dbReference type="Gene3D" id="2.70.98.10">
    <property type="match status" value="1"/>
</dbReference>
<evidence type="ECO:0000256" key="5">
    <source>
        <dbReference type="ARBA" id="ARBA00022801"/>
    </source>
</evidence>
<sequence length="958" mass="106566">MGSLLIMTTPYLAQPDPGAGRLPARAAFRSDAAAIDLNGTWRFHLSPTVAEAPADFWQVDFDDTGWHDLPVPAHWQLHGHGEPAYTNVVYPFPIDPPHVPTENPTGDYRTDFDAPAAWAGTPAVLRFEGIDSCARVWLNGHELGVTSGSRLPSEFDATAALIPGGRNLLAVRVHQWSAGSYVEDQDMWWLSGIFRDVTLLARPAGGIDDYFVHADYDHLTGRGTLRVETAAPARISVPELGLLDAATNTDHAVGQVRPWNAETPYRYQATLATDAETVPLWIGFRTVRITDGLLTVNGRRILFRGVNRHEFHPDHGRAVPMDVVRDELLLMKRHHINAIRTSHYPPHPAMLELCDELGFWVIDECDIETHGFGLEDWQGWPGNPSDDPQWQGAYLDRMRRMVERDKNHPSVIMWSLGNEAGIGDNHRVMAQWTRERDPGRPLHYEGDHECRYVDVYSAMYPPLATVDAVGRYEQAADELRRDKPFILCEYAHAMGNGPGGLRDYQDLFERYPRCQGGFVWEWIDHGLRRRSADGQEYFGYGGDFGEPLHDGHFVIDGLVSPDRTPSPGLRELAAVYAPVTIAATDADSVRIRNRYDFAALDQVTYHWVIEEEGLPAAEGTLPVPPLAPDEEVEVALPRLPATSAESWLTISARLTVDQPWAAAGHELGQGQVMVRPATPRRLPTGTKRRGDTLGPAEFDPARGTLRALAGMAVDGPRLDVWRAPTDNDEGYYGDRKLAQAWRDAGLDRLQHRLVDLRRDDDAIVVTTRVAAAQQRNGFWATYRWTADQQAVALELSVTPDGEFPFPLPRVGVRLAVPGTLSTVEWFGLGPGEAYADSRQAARVGRFTRTVDEWQTPYIFPQENGGRMSVRWAELRDEHGGGFRVSSPDTYQLTARRWTSELLTAAQHTTDLVADDVVYLNLDVGHTGLGSGSCGPSVGERYRLGPGPHRLRLILAPLP</sequence>
<keyword evidence="11" id="KW-1185">Reference proteome</keyword>
<organism evidence="10 11">
    <name type="scientific">Natronosporangium hydrolyticum</name>
    <dbReference type="NCBI Taxonomy" id="2811111"/>
    <lineage>
        <taxon>Bacteria</taxon>
        <taxon>Bacillati</taxon>
        <taxon>Actinomycetota</taxon>
        <taxon>Actinomycetes</taxon>
        <taxon>Micromonosporales</taxon>
        <taxon>Micromonosporaceae</taxon>
        <taxon>Natronosporangium</taxon>
    </lineage>
</organism>
<evidence type="ECO:0000256" key="4">
    <source>
        <dbReference type="ARBA" id="ARBA00013303"/>
    </source>
</evidence>
<dbReference type="InterPro" id="IPR011013">
    <property type="entry name" value="Gal_mutarotase_sf_dom"/>
</dbReference>
<dbReference type="EC" id="3.2.1.23" evidence="3"/>
<dbReference type="InterPro" id="IPR008979">
    <property type="entry name" value="Galactose-bd-like_sf"/>
</dbReference>
<dbReference type="GO" id="GO:0009341">
    <property type="term" value="C:beta-galactosidase complex"/>
    <property type="evidence" value="ECO:0007669"/>
    <property type="project" value="InterPro"/>
</dbReference>
<dbReference type="InterPro" id="IPR004199">
    <property type="entry name" value="B-gal_small/dom_5"/>
</dbReference>
<dbReference type="InterPro" id="IPR006104">
    <property type="entry name" value="Glyco_hydro_2_N"/>
</dbReference>
<evidence type="ECO:0000259" key="9">
    <source>
        <dbReference type="SMART" id="SM01038"/>
    </source>
</evidence>
<dbReference type="InterPro" id="IPR006101">
    <property type="entry name" value="Glyco_hydro_2"/>
</dbReference>
<evidence type="ECO:0000256" key="1">
    <source>
        <dbReference type="ARBA" id="ARBA00001412"/>
    </source>
</evidence>
<evidence type="ECO:0000256" key="6">
    <source>
        <dbReference type="ARBA" id="ARBA00023295"/>
    </source>
</evidence>
<dbReference type="SUPFAM" id="SSF49785">
    <property type="entry name" value="Galactose-binding domain-like"/>
    <property type="match status" value="1"/>
</dbReference>
<dbReference type="SMART" id="SM01038">
    <property type="entry name" value="Bgal_small_N"/>
    <property type="match status" value="1"/>
</dbReference>
<comment type="similarity">
    <text evidence="2">Belongs to the glycosyl hydrolase 2 family.</text>
</comment>
<dbReference type="GO" id="GO:0004565">
    <property type="term" value="F:beta-galactosidase activity"/>
    <property type="evidence" value="ECO:0007669"/>
    <property type="project" value="UniProtKB-EC"/>
</dbReference>
<dbReference type="GO" id="GO:0030246">
    <property type="term" value="F:carbohydrate binding"/>
    <property type="evidence" value="ECO:0007669"/>
    <property type="project" value="InterPro"/>
</dbReference>
<dbReference type="PANTHER" id="PTHR46323">
    <property type="entry name" value="BETA-GALACTOSIDASE"/>
    <property type="match status" value="1"/>
</dbReference>
<reference evidence="10" key="1">
    <citation type="submission" date="2021-02" db="EMBL/GenBank/DDBJ databases">
        <title>Natrosporangium hydrolyticum gen. nov., sp. nov, a haloalkaliphilic actinobacterium from a soda solonchak soil.</title>
        <authorList>
            <person name="Sorokin D.Y."/>
            <person name="Khijniak T.V."/>
            <person name="Zakharycheva A.P."/>
            <person name="Boueva O.V."/>
            <person name="Ariskina E.V."/>
            <person name="Hahnke R.L."/>
            <person name="Bunk B."/>
            <person name="Sproer C."/>
            <person name="Schumann P."/>
            <person name="Evtushenko L.I."/>
            <person name="Kublanov I.V."/>
        </authorList>
    </citation>
    <scope>NUCLEOTIDE SEQUENCE</scope>
    <source>
        <strain evidence="10">DSM 106523</strain>
    </source>
</reference>
<dbReference type="Pfam" id="PF02929">
    <property type="entry name" value="Bgal_small_N"/>
    <property type="match status" value="1"/>
</dbReference>
<dbReference type="InterPro" id="IPR017853">
    <property type="entry name" value="GH"/>
</dbReference>
<dbReference type="PROSITE" id="PS00608">
    <property type="entry name" value="GLYCOSYL_HYDROL_F2_2"/>
    <property type="match status" value="1"/>
</dbReference>
<dbReference type="Pfam" id="PF16353">
    <property type="entry name" value="LacZ_4"/>
    <property type="match status" value="1"/>
</dbReference>
<feature type="region of interest" description="Disordered" evidence="8">
    <location>
        <begin position="679"/>
        <end position="699"/>
    </location>
</feature>
<protein>
    <recommendedName>
        <fullName evidence="4">Beta-galactosidase</fullName>
        <ecNumber evidence="3">3.2.1.23</ecNumber>
    </recommendedName>
    <alternativeName>
        <fullName evidence="7">Lactase</fullName>
    </alternativeName>
</protein>
<dbReference type="PANTHER" id="PTHR46323:SF2">
    <property type="entry name" value="BETA-GALACTOSIDASE"/>
    <property type="match status" value="1"/>
</dbReference>
<dbReference type="KEGG" id="nhy:JQS43_16895"/>
<dbReference type="Gene3D" id="3.20.20.80">
    <property type="entry name" value="Glycosidases"/>
    <property type="match status" value="1"/>
</dbReference>
<proteinExistence type="inferred from homology"/>